<evidence type="ECO:0000259" key="4">
    <source>
        <dbReference type="Pfam" id="PF05592"/>
    </source>
</evidence>
<evidence type="ECO:0000313" key="8">
    <source>
        <dbReference type="EMBL" id="SIN67279.1"/>
    </source>
</evidence>
<dbReference type="GO" id="GO:0030596">
    <property type="term" value="F:alpha-L-rhamnosidase activity"/>
    <property type="evidence" value="ECO:0007669"/>
    <property type="project" value="UniProtKB-EC"/>
</dbReference>
<reference evidence="8 9" key="1">
    <citation type="submission" date="2016-11" db="EMBL/GenBank/DDBJ databases">
        <authorList>
            <person name="Jaros S."/>
            <person name="Januszkiewicz K."/>
            <person name="Wedrychowicz H."/>
        </authorList>
    </citation>
    <scope>NUCLEOTIDE SEQUENCE [LARGE SCALE GENOMIC DNA]</scope>
    <source>
        <strain evidence="8 9">DSM 24787</strain>
    </source>
</reference>
<dbReference type="Gene3D" id="1.50.10.10">
    <property type="match status" value="1"/>
</dbReference>
<dbReference type="InterPro" id="IPR008902">
    <property type="entry name" value="Rhamnosid_concanavalin"/>
</dbReference>
<dbReference type="GO" id="GO:0005975">
    <property type="term" value="P:carbohydrate metabolic process"/>
    <property type="evidence" value="ECO:0007669"/>
    <property type="project" value="InterPro"/>
</dbReference>
<organism evidence="8 9">
    <name type="scientific">Chitinophaga niabensis</name>
    <dbReference type="NCBI Taxonomy" id="536979"/>
    <lineage>
        <taxon>Bacteria</taxon>
        <taxon>Pseudomonadati</taxon>
        <taxon>Bacteroidota</taxon>
        <taxon>Chitinophagia</taxon>
        <taxon>Chitinophagales</taxon>
        <taxon>Chitinophagaceae</taxon>
        <taxon>Chitinophaga</taxon>
    </lineage>
</organism>
<dbReference type="InterPro" id="IPR013783">
    <property type="entry name" value="Ig-like_fold"/>
</dbReference>
<dbReference type="SUPFAM" id="SSF48208">
    <property type="entry name" value="Six-hairpin glycosidases"/>
    <property type="match status" value="1"/>
</dbReference>
<dbReference type="InterPro" id="IPR035398">
    <property type="entry name" value="Bac_rhamnosid_C"/>
</dbReference>
<dbReference type="InterPro" id="IPR035396">
    <property type="entry name" value="Bac_rhamnosid6H"/>
</dbReference>
<dbReference type="OrthoDB" id="9766741at2"/>
<dbReference type="EMBL" id="FSRA01000001">
    <property type="protein sequence ID" value="SIN67279.1"/>
    <property type="molecule type" value="Genomic_DNA"/>
</dbReference>
<dbReference type="InterPro" id="IPR008928">
    <property type="entry name" value="6-hairpin_glycosidase_sf"/>
</dbReference>
<evidence type="ECO:0000313" key="9">
    <source>
        <dbReference type="Proteomes" id="UP000185003"/>
    </source>
</evidence>
<comment type="catalytic activity">
    <reaction evidence="1">
        <text>Hydrolysis of terminal non-reducing alpha-L-rhamnose residues in alpha-L-rhamnosides.</text>
        <dbReference type="EC" id="3.2.1.40"/>
    </reaction>
</comment>
<sequence>MIKYFLAVLGMFQACHLFGQATNLQCEYRKEPLGITSPAPRLSWELSSPAQQAYQVFVSDDPAVREGNIWNSGKVQSNASIQIVFKGKKLDPAKVYYWKVKTWDAKGKDAGWSNAASWQMGLMNGADWQQAKWIGYEAMPDTSLIIPAVHGAGKKEWGPGKSIQPLLRKEFNISKPLKRATMFISGLGHFDMSLNGEKIGDHFLDPGWTQYSKEALYITFDLTTQLKQGKNALGVMLGNGFYHIPRERYRKLTGSYGYPKMICRMLLQYEDGSTENIVSGTDWKATPGPVTYSSIYGGESYDARLEKQGWDLPGFNDSNWKAAVAVDGPPQLISQIMDPLKVTDILPTKKITHPAADVWIYDVAQNASGIPRIKVKGKSGDQVKIIPGELLDDSGKVTQQASGGPMYYTYTLKGTEAETWQPQFTYYGYRYLQIEGAVPASENNPSQLPVLLAVDGLHTRHAATSAGDFSCSSELFNNIYHLIDWAIRSNLASVLTDCPHREKLGWLEEVHLMGNSIRYNYQVPALLNKITNDMRGAQTADGLVPDIAPEYVEFHGGFRNSAEWGSASVLVPWDLYRWYGDKRALEENYSMMARYLEFLGKNAAKDSLKRGLGDWFDIGPKGVGESQNTPIALTAFATYYHDLQVMIATAKVLGKQQDVEKYEQISAVVKKYFNDTWLDKTTGQYATGSQTSNTMALYMDLVPSAQKEKVLQHIINDIVKRDNSLTTGEIGFGYLLRLLNNANRSDLIYAMNNRKDVPGYGFQLANGATALTESWQAYRFVSNNHLMLGHLMEWFYSGLAGIGQEPGSIAFKKILIRPQPVGDITFAKASYHCPYGLIKSEWHKDGHTFDLQVQIPPNTTATIHLPATGKGKVVGDNALRFIKKENGVLIYEAGSGHHQLSVQ</sequence>
<dbReference type="Pfam" id="PF05592">
    <property type="entry name" value="Bac_rhamnosid"/>
    <property type="match status" value="1"/>
</dbReference>
<dbReference type="Gene3D" id="2.60.420.10">
    <property type="entry name" value="Maltose phosphorylase, domain 3"/>
    <property type="match status" value="1"/>
</dbReference>
<dbReference type="RefSeq" id="WP_074237576.1">
    <property type="nucleotide sequence ID" value="NZ_FSRA01000001.1"/>
</dbReference>
<dbReference type="Gene3D" id="2.60.40.10">
    <property type="entry name" value="Immunoglobulins"/>
    <property type="match status" value="1"/>
</dbReference>
<dbReference type="PIRSF" id="PIRSF010631">
    <property type="entry name" value="A-rhamnsds"/>
    <property type="match status" value="1"/>
</dbReference>
<dbReference type="Pfam" id="PF25788">
    <property type="entry name" value="Ig_Rha78A_N"/>
    <property type="match status" value="1"/>
</dbReference>
<dbReference type="InterPro" id="IPR013737">
    <property type="entry name" value="Bac_rhamnosid_N"/>
</dbReference>
<feature type="domain" description="Alpha-L-rhamnosidase C-terminal" evidence="7">
    <location>
        <begin position="805"/>
        <end position="877"/>
    </location>
</feature>
<dbReference type="EC" id="3.2.1.40" evidence="2"/>
<feature type="domain" description="Bacterial alpha-L-rhamnosidase N-terminal" evidence="5">
    <location>
        <begin position="176"/>
        <end position="343"/>
    </location>
</feature>
<dbReference type="AlphaFoldDB" id="A0A1N6D911"/>
<accession>A0A1N6D911</accession>
<dbReference type="STRING" id="536979.SAMN04488055_0480"/>
<dbReference type="Proteomes" id="UP000185003">
    <property type="component" value="Unassembled WGS sequence"/>
</dbReference>
<evidence type="ECO:0000259" key="6">
    <source>
        <dbReference type="Pfam" id="PF17389"/>
    </source>
</evidence>
<keyword evidence="9" id="KW-1185">Reference proteome</keyword>
<evidence type="ECO:0000259" key="7">
    <source>
        <dbReference type="Pfam" id="PF17390"/>
    </source>
</evidence>
<dbReference type="PANTHER" id="PTHR33307:SF11">
    <property type="entry name" value="ALPHA-L-RHAMNOSIDASE"/>
    <property type="match status" value="1"/>
</dbReference>
<keyword evidence="3" id="KW-0378">Hydrolase</keyword>
<dbReference type="Pfam" id="PF17390">
    <property type="entry name" value="Bac_rhamnosid_C"/>
    <property type="match status" value="1"/>
</dbReference>
<dbReference type="PROSITE" id="PS51257">
    <property type="entry name" value="PROKAR_LIPOPROTEIN"/>
    <property type="match status" value="1"/>
</dbReference>
<evidence type="ECO:0000256" key="3">
    <source>
        <dbReference type="ARBA" id="ARBA00022801"/>
    </source>
</evidence>
<feature type="domain" description="Alpha-L-rhamnosidase concanavalin-like" evidence="4">
    <location>
        <begin position="356"/>
        <end position="441"/>
    </location>
</feature>
<dbReference type="PANTHER" id="PTHR33307">
    <property type="entry name" value="ALPHA-RHAMNOSIDASE (EUROFUNG)"/>
    <property type="match status" value="1"/>
</dbReference>
<evidence type="ECO:0000259" key="5">
    <source>
        <dbReference type="Pfam" id="PF08531"/>
    </source>
</evidence>
<dbReference type="InterPro" id="IPR016007">
    <property type="entry name" value="Alpha_rhamnosid"/>
</dbReference>
<protein>
    <recommendedName>
        <fullName evidence="2">alpha-L-rhamnosidase</fullName>
        <ecNumber evidence="2">3.2.1.40</ecNumber>
    </recommendedName>
</protein>
<evidence type="ECO:0000256" key="1">
    <source>
        <dbReference type="ARBA" id="ARBA00001445"/>
    </source>
</evidence>
<dbReference type="Pfam" id="PF17389">
    <property type="entry name" value="Bac_rhamnosid6H"/>
    <property type="match status" value="1"/>
</dbReference>
<dbReference type="Gene3D" id="2.60.120.260">
    <property type="entry name" value="Galactose-binding domain-like"/>
    <property type="match status" value="2"/>
</dbReference>
<dbReference type="InterPro" id="IPR012341">
    <property type="entry name" value="6hp_glycosidase-like_sf"/>
</dbReference>
<evidence type="ECO:0000256" key="2">
    <source>
        <dbReference type="ARBA" id="ARBA00012652"/>
    </source>
</evidence>
<name>A0A1N6D911_9BACT</name>
<dbReference type="Pfam" id="PF08531">
    <property type="entry name" value="Bac_rhamnosid_N"/>
    <property type="match status" value="1"/>
</dbReference>
<proteinExistence type="predicted"/>
<feature type="domain" description="Alpha-L-rhamnosidase six-hairpin glycosidase" evidence="6">
    <location>
        <begin position="466"/>
        <end position="797"/>
    </location>
</feature>
<gene>
    <name evidence="8" type="ORF">SAMN04488055_0480</name>
</gene>